<dbReference type="CDD" id="cd02165">
    <property type="entry name" value="NMNAT"/>
    <property type="match status" value="1"/>
</dbReference>
<dbReference type="EC" id="2.7.7.18" evidence="11"/>
<dbReference type="Gene3D" id="3.40.50.620">
    <property type="entry name" value="HUPs"/>
    <property type="match status" value="1"/>
</dbReference>
<feature type="domain" description="Cytidyltransferase-like" evidence="12">
    <location>
        <begin position="7"/>
        <end position="147"/>
    </location>
</feature>
<protein>
    <recommendedName>
        <fullName evidence="11">Probable nicotinate-nucleotide adenylyltransferase</fullName>
        <ecNumber evidence="11">2.7.7.18</ecNumber>
    </recommendedName>
    <alternativeName>
        <fullName evidence="11">Deamido-NAD(+) diphosphorylase</fullName>
    </alternativeName>
    <alternativeName>
        <fullName evidence="11">Deamido-NAD(+) pyrophosphorylase</fullName>
    </alternativeName>
    <alternativeName>
        <fullName evidence="11">Nicotinate mononucleotide adenylyltransferase</fullName>
        <shortName evidence="11">NaMN adenylyltransferase</shortName>
    </alternativeName>
</protein>
<keyword evidence="14" id="KW-1185">Reference proteome</keyword>
<keyword evidence="9 11" id="KW-0520">NAD</keyword>
<dbReference type="Proteomes" id="UP000032233">
    <property type="component" value="Unassembled WGS sequence"/>
</dbReference>
<dbReference type="HAMAP" id="MF_00244">
    <property type="entry name" value="NaMN_adenylyltr"/>
    <property type="match status" value="1"/>
</dbReference>
<keyword evidence="6 11" id="KW-0548">Nucleotidyltransferase</keyword>
<dbReference type="STRING" id="1429043.X474_24055"/>
<evidence type="ECO:0000256" key="8">
    <source>
        <dbReference type="ARBA" id="ARBA00022840"/>
    </source>
</evidence>
<dbReference type="GO" id="GO:0005524">
    <property type="term" value="F:ATP binding"/>
    <property type="evidence" value="ECO:0007669"/>
    <property type="project" value="UniProtKB-KW"/>
</dbReference>
<dbReference type="InParanoid" id="A0A0D2G8Y5"/>
<proteinExistence type="inferred from homology"/>
<dbReference type="GO" id="GO:0004515">
    <property type="term" value="F:nicotinate-nucleotide adenylyltransferase activity"/>
    <property type="evidence" value="ECO:0007669"/>
    <property type="project" value="UniProtKB-UniRule"/>
</dbReference>
<evidence type="ECO:0000256" key="9">
    <source>
        <dbReference type="ARBA" id="ARBA00023027"/>
    </source>
</evidence>
<evidence type="ECO:0000256" key="6">
    <source>
        <dbReference type="ARBA" id="ARBA00022695"/>
    </source>
</evidence>
<comment type="caution">
    <text evidence="13">The sequence shown here is derived from an EMBL/GenBank/DDBJ whole genome shotgun (WGS) entry which is preliminary data.</text>
</comment>
<dbReference type="UniPathway" id="UPA00253">
    <property type="reaction ID" value="UER00332"/>
</dbReference>
<evidence type="ECO:0000256" key="1">
    <source>
        <dbReference type="ARBA" id="ARBA00002324"/>
    </source>
</evidence>
<dbReference type="FunCoup" id="A0A0D2G8Y5">
    <property type="interactions" value="304"/>
</dbReference>
<dbReference type="EMBL" id="AZAC01000056">
    <property type="protein sequence ID" value="KIX11362.1"/>
    <property type="molecule type" value="Genomic_DNA"/>
</dbReference>
<evidence type="ECO:0000256" key="5">
    <source>
        <dbReference type="ARBA" id="ARBA00022679"/>
    </source>
</evidence>
<evidence type="ECO:0000256" key="7">
    <source>
        <dbReference type="ARBA" id="ARBA00022741"/>
    </source>
</evidence>
<dbReference type="PANTHER" id="PTHR39321">
    <property type="entry name" value="NICOTINATE-NUCLEOTIDE ADENYLYLTRANSFERASE-RELATED"/>
    <property type="match status" value="1"/>
</dbReference>
<organism evidence="13 14">
    <name type="scientific">Dethiosulfatarculus sandiegensis</name>
    <dbReference type="NCBI Taxonomy" id="1429043"/>
    <lineage>
        <taxon>Bacteria</taxon>
        <taxon>Pseudomonadati</taxon>
        <taxon>Thermodesulfobacteriota</taxon>
        <taxon>Desulfarculia</taxon>
        <taxon>Desulfarculales</taxon>
        <taxon>Desulfarculaceae</taxon>
        <taxon>Dethiosulfatarculus</taxon>
    </lineage>
</organism>
<reference evidence="13 14" key="1">
    <citation type="submission" date="2013-11" db="EMBL/GenBank/DDBJ databases">
        <title>Metagenomic analysis of a methanogenic consortium involved in long chain n-alkane degradation.</title>
        <authorList>
            <person name="Davidova I.A."/>
            <person name="Callaghan A.V."/>
            <person name="Wawrik B."/>
            <person name="Pruitt S."/>
            <person name="Marks C."/>
            <person name="Duncan K.E."/>
            <person name="Suflita J.M."/>
        </authorList>
    </citation>
    <scope>NUCLEOTIDE SEQUENCE [LARGE SCALE GENOMIC DNA]</scope>
    <source>
        <strain evidence="13 14">SPR</strain>
    </source>
</reference>
<sequence length="219" mass="24917">MRERLAIFGGTFDPVHNAHLRAGLEAAEELGLDKVLFMPCAEPPHNKHLGANVEHRLEMLRLAVADNPRFEVCDIEARMGGKSYTGRTLAEIQKQHPRAKIYFLIGADAFFYLHTWHYPMRLFEMVDFVVMARPKSPKSELLEYMQEKLDPGFQQNEDGWVRLPGGHGARRVPTTLLSISSTGIKFRAANGLSLAYLVHPAVEDYIKRMKLYQKKKAAK</sequence>
<evidence type="ECO:0000256" key="2">
    <source>
        <dbReference type="ARBA" id="ARBA00005019"/>
    </source>
</evidence>
<dbReference type="InterPro" id="IPR014729">
    <property type="entry name" value="Rossmann-like_a/b/a_fold"/>
</dbReference>
<dbReference type="AlphaFoldDB" id="A0A0D2G8Y5"/>
<dbReference type="RefSeq" id="WP_044351941.1">
    <property type="nucleotide sequence ID" value="NZ_AZAC01000056.1"/>
</dbReference>
<evidence type="ECO:0000313" key="14">
    <source>
        <dbReference type="Proteomes" id="UP000032233"/>
    </source>
</evidence>
<keyword evidence="5 11" id="KW-0808">Transferase</keyword>
<evidence type="ECO:0000256" key="3">
    <source>
        <dbReference type="ARBA" id="ARBA00009014"/>
    </source>
</evidence>
<keyword evidence="4 11" id="KW-0662">Pyridine nucleotide biosynthesis</keyword>
<dbReference type="OrthoDB" id="5295945at2"/>
<dbReference type="PATRIC" id="fig|1429043.3.peg.5087"/>
<keyword evidence="8 11" id="KW-0067">ATP-binding</keyword>
<accession>A0A0D2G8Y5</accession>
<evidence type="ECO:0000256" key="11">
    <source>
        <dbReference type="HAMAP-Rule" id="MF_00244"/>
    </source>
</evidence>
<dbReference type="NCBIfam" id="TIGR00125">
    <property type="entry name" value="cyt_tran_rel"/>
    <property type="match status" value="1"/>
</dbReference>
<dbReference type="InterPro" id="IPR004821">
    <property type="entry name" value="Cyt_trans-like"/>
</dbReference>
<dbReference type="Pfam" id="PF01467">
    <property type="entry name" value="CTP_transf_like"/>
    <property type="match status" value="1"/>
</dbReference>
<comment type="catalytic activity">
    <reaction evidence="10 11">
        <text>nicotinate beta-D-ribonucleotide + ATP + H(+) = deamido-NAD(+) + diphosphate</text>
        <dbReference type="Rhea" id="RHEA:22860"/>
        <dbReference type="ChEBI" id="CHEBI:15378"/>
        <dbReference type="ChEBI" id="CHEBI:30616"/>
        <dbReference type="ChEBI" id="CHEBI:33019"/>
        <dbReference type="ChEBI" id="CHEBI:57502"/>
        <dbReference type="ChEBI" id="CHEBI:58437"/>
        <dbReference type="EC" id="2.7.7.18"/>
    </reaction>
</comment>
<dbReference type="NCBIfam" id="NF000840">
    <property type="entry name" value="PRK00071.1-3"/>
    <property type="match status" value="1"/>
</dbReference>
<dbReference type="NCBIfam" id="TIGR00482">
    <property type="entry name" value="nicotinate (nicotinamide) nucleotide adenylyltransferase"/>
    <property type="match status" value="1"/>
</dbReference>
<comment type="pathway">
    <text evidence="2 11">Cofactor biosynthesis; NAD(+) biosynthesis; deamido-NAD(+) from nicotinate D-ribonucleotide: step 1/1.</text>
</comment>
<dbReference type="SUPFAM" id="SSF52374">
    <property type="entry name" value="Nucleotidylyl transferase"/>
    <property type="match status" value="1"/>
</dbReference>
<dbReference type="GO" id="GO:0009435">
    <property type="term" value="P:NAD+ biosynthetic process"/>
    <property type="evidence" value="ECO:0007669"/>
    <property type="project" value="UniProtKB-UniRule"/>
</dbReference>
<evidence type="ECO:0000256" key="4">
    <source>
        <dbReference type="ARBA" id="ARBA00022642"/>
    </source>
</evidence>
<dbReference type="PANTHER" id="PTHR39321:SF3">
    <property type="entry name" value="PHOSPHOPANTETHEINE ADENYLYLTRANSFERASE"/>
    <property type="match status" value="1"/>
</dbReference>
<keyword evidence="7 11" id="KW-0547">Nucleotide-binding</keyword>
<name>A0A0D2G8Y5_9BACT</name>
<evidence type="ECO:0000259" key="12">
    <source>
        <dbReference type="Pfam" id="PF01467"/>
    </source>
</evidence>
<comment type="function">
    <text evidence="1 11">Catalyzes the reversible adenylation of nicotinate mononucleotide (NaMN) to nicotinic acid adenine dinucleotide (NaAD).</text>
</comment>
<evidence type="ECO:0000313" key="13">
    <source>
        <dbReference type="EMBL" id="KIX11362.1"/>
    </source>
</evidence>
<evidence type="ECO:0000256" key="10">
    <source>
        <dbReference type="ARBA" id="ARBA00048721"/>
    </source>
</evidence>
<dbReference type="InterPro" id="IPR005248">
    <property type="entry name" value="NadD/NMNAT"/>
</dbReference>
<comment type="similarity">
    <text evidence="3 11">Belongs to the NadD family.</text>
</comment>
<gene>
    <name evidence="11" type="primary">nadD</name>
    <name evidence="13" type="ORF">X474_24055</name>
</gene>